<dbReference type="InterPro" id="IPR044068">
    <property type="entry name" value="CB"/>
</dbReference>
<dbReference type="InterPro" id="IPR050090">
    <property type="entry name" value="Tyrosine_recombinase_XerCD"/>
</dbReference>
<keyword evidence="8" id="KW-0131">Cell cycle</keyword>
<dbReference type="EMBL" id="QGDV01000024">
    <property type="protein sequence ID" value="PWJ60818.1"/>
    <property type="molecule type" value="Genomic_DNA"/>
</dbReference>
<keyword evidence="5" id="KW-0229">DNA integration</keyword>
<evidence type="ECO:0000256" key="9">
    <source>
        <dbReference type="PROSITE-ProRule" id="PRU01248"/>
    </source>
</evidence>
<feature type="domain" description="Core-binding (CB)" evidence="11">
    <location>
        <begin position="19"/>
        <end position="102"/>
    </location>
</feature>
<dbReference type="InterPro" id="IPR011010">
    <property type="entry name" value="DNA_brk_join_enz"/>
</dbReference>
<keyword evidence="2" id="KW-0963">Cytoplasm</keyword>
<evidence type="ECO:0000256" key="7">
    <source>
        <dbReference type="ARBA" id="ARBA00023172"/>
    </source>
</evidence>
<sequence>MDRTLRALAPVTLIAPEQQTFQEMLTGWERQMRARGLDVATVSSRLGMIRRLRLFLEDYPWNWSAADVEEFTASLLSGAKPLAKSTIRSYHLMIRGFSAFITDPRYDWPAICEERFGTHPVQVCHDWNTHAHVAEFEARPARRPFSYDELEVFFAHVDAEIDRITEQGKKGALGALRDAQLFKTIYAFGLRRSEARMLDVTDLHPNPEAPAWGTYGMVHVRHGKSRRGGPARRRSVLAVPEFEWAIHGLRQWVEQARPLYGETDSSALWLTERRARVSVRHLDSRFAALREGAGLDPALTLHSLRHSYVTHLIEFGYPERFVQEQVGHAYSSTTAIYTSVSNDYKNRILARALANVYQEESTR</sequence>
<protein>
    <submittedName>
        <fullName evidence="12">Phage integrase family protein</fullName>
    </submittedName>
</protein>
<dbReference type="SUPFAM" id="SSF56349">
    <property type="entry name" value="DNA breaking-rejoining enzymes"/>
    <property type="match status" value="1"/>
</dbReference>
<dbReference type="PANTHER" id="PTHR30349">
    <property type="entry name" value="PHAGE INTEGRASE-RELATED"/>
    <property type="match status" value="1"/>
</dbReference>
<evidence type="ECO:0000259" key="10">
    <source>
        <dbReference type="PROSITE" id="PS51898"/>
    </source>
</evidence>
<accession>A0ABX5L9Y9</accession>
<evidence type="ECO:0000256" key="3">
    <source>
        <dbReference type="ARBA" id="ARBA00022618"/>
    </source>
</evidence>
<evidence type="ECO:0000256" key="5">
    <source>
        <dbReference type="ARBA" id="ARBA00022908"/>
    </source>
</evidence>
<dbReference type="PROSITE" id="PS51900">
    <property type="entry name" value="CB"/>
    <property type="match status" value="1"/>
</dbReference>
<evidence type="ECO:0000259" key="11">
    <source>
        <dbReference type="PROSITE" id="PS51900"/>
    </source>
</evidence>
<keyword evidence="4" id="KW-0159">Chromosome partition</keyword>
<evidence type="ECO:0000313" key="12">
    <source>
        <dbReference type="EMBL" id="PWJ60818.1"/>
    </source>
</evidence>
<dbReference type="PANTHER" id="PTHR30349:SF77">
    <property type="entry name" value="TYROSINE RECOMBINASE XERC"/>
    <property type="match status" value="1"/>
</dbReference>
<dbReference type="InterPro" id="IPR013762">
    <property type="entry name" value="Integrase-like_cat_sf"/>
</dbReference>
<dbReference type="Gene3D" id="1.10.443.10">
    <property type="entry name" value="Intergrase catalytic core"/>
    <property type="match status" value="1"/>
</dbReference>
<dbReference type="PROSITE" id="PS51898">
    <property type="entry name" value="TYR_RECOMBINASE"/>
    <property type="match status" value="1"/>
</dbReference>
<comment type="caution">
    <text evidence="12">The sequence shown here is derived from an EMBL/GenBank/DDBJ whole genome shotgun (WGS) entry which is preliminary data.</text>
</comment>
<evidence type="ECO:0000256" key="2">
    <source>
        <dbReference type="ARBA" id="ARBA00022490"/>
    </source>
</evidence>
<proteinExistence type="predicted"/>
<evidence type="ECO:0000256" key="4">
    <source>
        <dbReference type="ARBA" id="ARBA00022829"/>
    </source>
</evidence>
<evidence type="ECO:0000313" key="13">
    <source>
        <dbReference type="Proteomes" id="UP000245674"/>
    </source>
</evidence>
<comment type="subcellular location">
    <subcellularLocation>
        <location evidence="1">Cytoplasm</location>
    </subcellularLocation>
</comment>
<keyword evidence="6 9" id="KW-0238">DNA-binding</keyword>
<reference evidence="12 13" key="1">
    <citation type="submission" date="2018-03" db="EMBL/GenBank/DDBJ databases">
        <title>Genomic Encyclopedia of Type Strains, Phase III (KMG-III): the genomes of soil and plant-associated and newly described type strains.</title>
        <authorList>
            <person name="Whitman W."/>
        </authorList>
    </citation>
    <scope>NUCLEOTIDE SEQUENCE [LARGE SCALE GENOMIC DNA]</scope>
    <source>
        <strain evidence="12 13">VKM Ac-1602</strain>
    </source>
</reference>
<keyword evidence="7" id="KW-0233">DNA recombination</keyword>
<evidence type="ECO:0000256" key="8">
    <source>
        <dbReference type="ARBA" id="ARBA00023306"/>
    </source>
</evidence>
<dbReference type="InterPro" id="IPR002104">
    <property type="entry name" value="Integrase_catalytic"/>
</dbReference>
<organism evidence="12 13">
    <name type="scientific">Rathayibacter iranicus NCPPB 2253 = VKM Ac-1602</name>
    <dbReference type="NCBI Taxonomy" id="1328868"/>
    <lineage>
        <taxon>Bacteria</taxon>
        <taxon>Bacillati</taxon>
        <taxon>Actinomycetota</taxon>
        <taxon>Actinomycetes</taxon>
        <taxon>Micrococcales</taxon>
        <taxon>Microbacteriaceae</taxon>
        <taxon>Rathayibacter</taxon>
    </lineage>
</organism>
<feature type="domain" description="Tyr recombinase" evidence="10">
    <location>
        <begin position="140"/>
        <end position="350"/>
    </location>
</feature>
<name>A0ABX5L9Y9_9MICO</name>
<keyword evidence="13" id="KW-1185">Reference proteome</keyword>
<dbReference type="Proteomes" id="UP000245674">
    <property type="component" value="Unassembled WGS sequence"/>
</dbReference>
<keyword evidence="3" id="KW-0132">Cell division</keyword>
<dbReference type="Pfam" id="PF00589">
    <property type="entry name" value="Phage_integrase"/>
    <property type="match status" value="1"/>
</dbReference>
<dbReference type="RefSeq" id="WP_202130192.1">
    <property type="nucleotide sequence ID" value="NZ_QGDV01000024.1"/>
</dbReference>
<evidence type="ECO:0000256" key="1">
    <source>
        <dbReference type="ARBA" id="ARBA00004496"/>
    </source>
</evidence>
<evidence type="ECO:0000256" key="6">
    <source>
        <dbReference type="ARBA" id="ARBA00023125"/>
    </source>
</evidence>
<gene>
    <name evidence="12" type="ORF">B0H03_12417</name>
</gene>